<name>A0A443QEA1_9ACAR</name>
<gene>
    <name evidence="3" type="ORF">B4U80_10356</name>
</gene>
<dbReference type="InterPro" id="IPR027417">
    <property type="entry name" value="P-loop_NTPase"/>
</dbReference>
<dbReference type="EMBL" id="NCKV01057804">
    <property type="protein sequence ID" value="RWS01332.1"/>
    <property type="molecule type" value="Genomic_DNA"/>
</dbReference>
<dbReference type="GO" id="GO:0006281">
    <property type="term" value="P:DNA repair"/>
    <property type="evidence" value="ECO:0007669"/>
    <property type="project" value="UniProtKB-KW"/>
</dbReference>
<dbReference type="VEuPathDB" id="VectorBase:LDEU014401"/>
<dbReference type="InterPro" id="IPR010285">
    <property type="entry name" value="DNA_helicase_pif1-like_DEAD"/>
</dbReference>
<dbReference type="GO" id="GO:0016887">
    <property type="term" value="F:ATP hydrolysis activity"/>
    <property type="evidence" value="ECO:0007669"/>
    <property type="project" value="RHEA"/>
</dbReference>
<keyword evidence="1" id="KW-0067">ATP-binding</keyword>
<keyword evidence="1" id="KW-0233">DNA recombination</keyword>
<dbReference type="OrthoDB" id="6514286at2759"/>
<dbReference type="Pfam" id="PF05970">
    <property type="entry name" value="PIF1"/>
    <property type="match status" value="1"/>
</dbReference>
<dbReference type="InterPro" id="IPR051055">
    <property type="entry name" value="PIF1_helicase"/>
</dbReference>
<dbReference type="PANTHER" id="PTHR47642:SF5">
    <property type="entry name" value="ATP-DEPENDENT DNA HELICASE"/>
    <property type="match status" value="1"/>
</dbReference>
<dbReference type="STRING" id="299467.A0A443QEA1"/>
<protein>
    <recommendedName>
        <fullName evidence="1">ATP-dependent DNA helicase</fullName>
        <ecNumber evidence="1">5.6.2.3</ecNumber>
    </recommendedName>
</protein>
<comment type="similarity">
    <text evidence="1">Belongs to the helicase family.</text>
</comment>
<keyword evidence="1 3" id="KW-0347">Helicase</keyword>
<keyword evidence="1" id="KW-0547">Nucleotide-binding</keyword>
<dbReference type="SUPFAM" id="SSF52540">
    <property type="entry name" value="P-loop containing nucleoside triphosphate hydrolases"/>
    <property type="match status" value="1"/>
</dbReference>
<evidence type="ECO:0000256" key="1">
    <source>
        <dbReference type="RuleBase" id="RU363044"/>
    </source>
</evidence>
<reference evidence="3 4" key="1">
    <citation type="journal article" date="2018" name="Gigascience">
        <title>Genomes of trombidid mites reveal novel predicted allergens and laterally-transferred genes associated with secondary metabolism.</title>
        <authorList>
            <person name="Dong X."/>
            <person name="Chaisiri K."/>
            <person name="Xia D."/>
            <person name="Armstrong S.D."/>
            <person name="Fang Y."/>
            <person name="Donnelly M.J."/>
            <person name="Kadowaki T."/>
            <person name="McGarry J.W."/>
            <person name="Darby A.C."/>
            <person name="Makepeace B.L."/>
        </authorList>
    </citation>
    <scope>NUCLEOTIDE SEQUENCE [LARGE SCALE GENOMIC DNA]</scope>
    <source>
        <strain evidence="3">UoL-UT</strain>
    </source>
</reference>
<dbReference type="EC" id="5.6.2.3" evidence="1"/>
<accession>A0A443QEA1</accession>
<feature type="domain" description="DNA helicase Pif1-like DEAD-box helicase" evidence="2">
    <location>
        <begin position="9"/>
        <end position="72"/>
    </location>
</feature>
<evidence type="ECO:0000313" key="4">
    <source>
        <dbReference type="Proteomes" id="UP000288716"/>
    </source>
</evidence>
<dbReference type="Proteomes" id="UP000288716">
    <property type="component" value="Unassembled WGS sequence"/>
</dbReference>
<keyword evidence="1" id="KW-0378">Hydrolase</keyword>
<dbReference type="Gene3D" id="3.40.50.300">
    <property type="entry name" value="P-loop containing nucleotide triphosphate hydrolases"/>
    <property type="match status" value="1"/>
</dbReference>
<dbReference type="GO" id="GO:0006310">
    <property type="term" value="P:DNA recombination"/>
    <property type="evidence" value="ECO:0007669"/>
    <property type="project" value="UniProtKB-KW"/>
</dbReference>
<comment type="catalytic activity">
    <reaction evidence="1">
        <text>ATP + H2O = ADP + phosphate + H(+)</text>
        <dbReference type="Rhea" id="RHEA:13065"/>
        <dbReference type="ChEBI" id="CHEBI:15377"/>
        <dbReference type="ChEBI" id="CHEBI:15378"/>
        <dbReference type="ChEBI" id="CHEBI:30616"/>
        <dbReference type="ChEBI" id="CHEBI:43474"/>
        <dbReference type="ChEBI" id="CHEBI:456216"/>
        <dbReference type="EC" id="5.6.2.3"/>
    </reaction>
</comment>
<sequence length="108" mass="12199">MLEYIHLRLVQIKQCDAPFGGISIIAFGDFNQLPPVAAPPVYKISDMIGTPLWWSFKGFELTEIMRQKDDKLFAKALTSYGNGHSLEPDEIALLESRYITNEAIIPKD</sequence>
<keyword evidence="1" id="KW-0234">DNA repair</keyword>
<evidence type="ECO:0000259" key="2">
    <source>
        <dbReference type="Pfam" id="PF05970"/>
    </source>
</evidence>
<dbReference type="GO" id="GO:0043139">
    <property type="term" value="F:5'-3' DNA helicase activity"/>
    <property type="evidence" value="ECO:0007669"/>
    <property type="project" value="UniProtKB-EC"/>
</dbReference>
<dbReference type="GO" id="GO:0005524">
    <property type="term" value="F:ATP binding"/>
    <property type="evidence" value="ECO:0007669"/>
    <property type="project" value="UniProtKB-KW"/>
</dbReference>
<comment type="caution">
    <text evidence="3">The sequence shown here is derived from an EMBL/GenBank/DDBJ whole genome shotgun (WGS) entry which is preliminary data.</text>
</comment>
<keyword evidence="1" id="KW-0227">DNA damage</keyword>
<dbReference type="PANTHER" id="PTHR47642">
    <property type="entry name" value="ATP-DEPENDENT DNA HELICASE"/>
    <property type="match status" value="1"/>
</dbReference>
<proteinExistence type="inferred from homology"/>
<dbReference type="GO" id="GO:0000723">
    <property type="term" value="P:telomere maintenance"/>
    <property type="evidence" value="ECO:0007669"/>
    <property type="project" value="InterPro"/>
</dbReference>
<comment type="cofactor">
    <cofactor evidence="1">
        <name>Mg(2+)</name>
        <dbReference type="ChEBI" id="CHEBI:18420"/>
    </cofactor>
</comment>
<dbReference type="AlphaFoldDB" id="A0A443QEA1"/>
<organism evidence="3 4">
    <name type="scientific">Leptotrombidium deliense</name>
    <dbReference type="NCBI Taxonomy" id="299467"/>
    <lineage>
        <taxon>Eukaryota</taxon>
        <taxon>Metazoa</taxon>
        <taxon>Ecdysozoa</taxon>
        <taxon>Arthropoda</taxon>
        <taxon>Chelicerata</taxon>
        <taxon>Arachnida</taxon>
        <taxon>Acari</taxon>
        <taxon>Acariformes</taxon>
        <taxon>Trombidiformes</taxon>
        <taxon>Prostigmata</taxon>
        <taxon>Anystina</taxon>
        <taxon>Parasitengona</taxon>
        <taxon>Trombiculoidea</taxon>
        <taxon>Trombiculidae</taxon>
        <taxon>Leptotrombidium</taxon>
    </lineage>
</organism>
<evidence type="ECO:0000313" key="3">
    <source>
        <dbReference type="EMBL" id="RWS01332.1"/>
    </source>
</evidence>
<keyword evidence="4" id="KW-1185">Reference proteome</keyword>
<feature type="non-terminal residue" evidence="3">
    <location>
        <position position="108"/>
    </location>
</feature>